<evidence type="ECO:0000256" key="4">
    <source>
        <dbReference type="ARBA" id="ARBA00022989"/>
    </source>
</evidence>
<dbReference type="GO" id="GO:0005886">
    <property type="term" value="C:plasma membrane"/>
    <property type="evidence" value="ECO:0007669"/>
    <property type="project" value="UniProtKB-SubCell"/>
</dbReference>
<feature type="transmembrane region" description="Helical" evidence="7">
    <location>
        <begin position="156"/>
        <end position="177"/>
    </location>
</feature>
<feature type="transmembrane region" description="Helical" evidence="7">
    <location>
        <begin position="243"/>
        <end position="268"/>
    </location>
</feature>
<accession>A0A1X9LVP8</accession>
<feature type="region of interest" description="Disordered" evidence="6">
    <location>
        <begin position="1"/>
        <end position="62"/>
    </location>
</feature>
<evidence type="ECO:0000256" key="1">
    <source>
        <dbReference type="ARBA" id="ARBA00004651"/>
    </source>
</evidence>
<evidence type="ECO:0000256" key="3">
    <source>
        <dbReference type="ARBA" id="ARBA00022692"/>
    </source>
</evidence>
<keyword evidence="5 7" id="KW-0472">Membrane</keyword>
<sequence>MSQVRDTNRPDGPSADDTRSVQRAGDAAQTRDDDQALTRTQERGRPTVDVDEKKEPPEKPKSGLQRLIARVMALKPVRVFLRFSASGGELMASGTAFQAVFAIFAGIWVGFSVFGIVLAGNPDLQAAVIDQLGKAIPGLIGDSGAIKTDALQQAGIFGWTGAIALVGLVLTAVGWLATTRDAIRRIFTLDPPKTNPILLKLKDFGLALGFGVAIIASAAASIVSTLALTFILGVLRIDEASPVAIIAGQVVGILIVFAFDSFVLAVAFRVLSGIRIPMRRLIAGAMLGGAGLGVLKILGSALLGGATNNPLLASFAVIIGIMIFLNLVCRVILLSATWIAVGMEDAGLDPRALTPEEQEAERERRVADARDVLLAAERTRLEEELAGARGLRRRRVRKQLEKLDELQDAEHLELRKR</sequence>
<comment type="subcellular location">
    <subcellularLocation>
        <location evidence="1">Cell membrane</location>
        <topology evidence="1">Multi-pass membrane protein</topology>
    </subcellularLocation>
</comment>
<reference evidence="8 9" key="1">
    <citation type="submission" date="2017-04" db="EMBL/GenBank/DDBJ databases">
        <authorList>
            <person name="Afonso C.L."/>
            <person name="Miller P.J."/>
            <person name="Scott M.A."/>
            <person name="Spackman E."/>
            <person name="Goraichik I."/>
            <person name="Dimitrov K.M."/>
            <person name="Suarez D.L."/>
            <person name="Swayne D.E."/>
        </authorList>
    </citation>
    <scope>NUCLEOTIDE SEQUENCE [LARGE SCALE GENOMIC DNA]</scope>
    <source>
        <strain evidence="9">XA(T)</strain>
    </source>
</reference>
<keyword evidence="3 7" id="KW-0812">Transmembrane</keyword>
<feature type="transmembrane region" description="Helical" evidence="7">
    <location>
        <begin position="311"/>
        <end position="333"/>
    </location>
</feature>
<keyword evidence="9" id="KW-1185">Reference proteome</keyword>
<dbReference type="STRING" id="1619308.B5808_13140"/>
<dbReference type="RefSeq" id="WP_085021516.1">
    <property type="nucleotide sequence ID" value="NZ_BMHD01000001.1"/>
</dbReference>
<evidence type="ECO:0000256" key="7">
    <source>
        <dbReference type="SAM" id="Phobius"/>
    </source>
</evidence>
<evidence type="ECO:0000256" key="5">
    <source>
        <dbReference type="ARBA" id="ARBA00023136"/>
    </source>
</evidence>
<proteinExistence type="predicted"/>
<dbReference type="PANTHER" id="PTHR30213:SF1">
    <property type="entry name" value="INNER MEMBRANE PROTEIN YHJD"/>
    <property type="match status" value="1"/>
</dbReference>
<dbReference type="EMBL" id="CP020715">
    <property type="protein sequence ID" value="ARJ07379.1"/>
    <property type="molecule type" value="Genomic_DNA"/>
</dbReference>
<dbReference type="AlphaFoldDB" id="A0A1X9LVP8"/>
<dbReference type="InterPro" id="IPR017039">
    <property type="entry name" value="Virul_fac_BrkB"/>
</dbReference>
<dbReference type="Pfam" id="PF03631">
    <property type="entry name" value="Virul_fac_BrkB"/>
    <property type="match status" value="1"/>
</dbReference>
<keyword evidence="2" id="KW-1003">Cell membrane</keyword>
<dbReference type="Proteomes" id="UP000192775">
    <property type="component" value="Chromosome"/>
</dbReference>
<gene>
    <name evidence="8" type="ORF">B5808_13140</name>
</gene>
<feature type="transmembrane region" description="Helical" evidence="7">
    <location>
        <begin position="204"/>
        <end position="237"/>
    </location>
</feature>
<organism evidence="8 9">
    <name type="scientific">Cnuibacter physcomitrellae</name>
    <dbReference type="NCBI Taxonomy" id="1619308"/>
    <lineage>
        <taxon>Bacteria</taxon>
        <taxon>Bacillati</taxon>
        <taxon>Actinomycetota</taxon>
        <taxon>Actinomycetes</taxon>
        <taxon>Micrococcales</taxon>
        <taxon>Microbacteriaceae</taxon>
        <taxon>Cnuibacter</taxon>
    </lineage>
</organism>
<dbReference type="KEGG" id="cphy:B5808_13140"/>
<evidence type="ECO:0000313" key="9">
    <source>
        <dbReference type="Proteomes" id="UP000192775"/>
    </source>
</evidence>
<evidence type="ECO:0000256" key="2">
    <source>
        <dbReference type="ARBA" id="ARBA00022475"/>
    </source>
</evidence>
<feature type="compositionally biased region" description="Basic and acidic residues" evidence="6">
    <location>
        <begin position="29"/>
        <end position="61"/>
    </location>
</feature>
<feature type="transmembrane region" description="Helical" evidence="7">
    <location>
        <begin position="280"/>
        <end position="299"/>
    </location>
</feature>
<feature type="transmembrane region" description="Helical" evidence="7">
    <location>
        <begin position="99"/>
        <end position="119"/>
    </location>
</feature>
<dbReference type="PANTHER" id="PTHR30213">
    <property type="entry name" value="INNER MEMBRANE PROTEIN YHJD"/>
    <property type="match status" value="1"/>
</dbReference>
<evidence type="ECO:0000256" key="6">
    <source>
        <dbReference type="SAM" id="MobiDB-lite"/>
    </source>
</evidence>
<protein>
    <submittedName>
        <fullName evidence="8">Uncharacterized protein</fullName>
    </submittedName>
</protein>
<keyword evidence="4 7" id="KW-1133">Transmembrane helix</keyword>
<evidence type="ECO:0000313" key="8">
    <source>
        <dbReference type="EMBL" id="ARJ07379.1"/>
    </source>
</evidence>
<name>A0A1X9LVP8_9MICO</name>